<dbReference type="Gene3D" id="3.40.1500.20">
    <property type="match status" value="1"/>
</dbReference>
<evidence type="ECO:0000313" key="1">
    <source>
        <dbReference type="EMBL" id="CAL5219348.1"/>
    </source>
</evidence>
<protein>
    <submittedName>
        <fullName evidence="1">G1164 protein</fullName>
    </submittedName>
</protein>
<proteinExistence type="predicted"/>
<evidence type="ECO:0000313" key="2">
    <source>
        <dbReference type="Proteomes" id="UP001497392"/>
    </source>
</evidence>
<reference evidence="1 2" key="1">
    <citation type="submission" date="2024-06" db="EMBL/GenBank/DDBJ databases">
        <authorList>
            <person name="Kraege A."/>
            <person name="Thomma B."/>
        </authorList>
    </citation>
    <scope>NUCLEOTIDE SEQUENCE [LARGE SCALE GENOMIC DNA]</scope>
</reference>
<comment type="caution">
    <text evidence="1">The sequence shown here is derived from an EMBL/GenBank/DDBJ whole genome shotgun (WGS) entry which is preliminary data.</text>
</comment>
<gene>
    <name evidence="1" type="primary">g1164</name>
    <name evidence="1" type="ORF">VP750_LOCUS1007</name>
</gene>
<name>A0ABP1FHE0_9CHLO</name>
<organism evidence="1 2">
    <name type="scientific">Coccomyxa viridis</name>
    <dbReference type="NCBI Taxonomy" id="1274662"/>
    <lineage>
        <taxon>Eukaryota</taxon>
        <taxon>Viridiplantae</taxon>
        <taxon>Chlorophyta</taxon>
        <taxon>core chlorophytes</taxon>
        <taxon>Trebouxiophyceae</taxon>
        <taxon>Trebouxiophyceae incertae sedis</taxon>
        <taxon>Coccomyxaceae</taxon>
        <taxon>Coccomyxa</taxon>
    </lineage>
</organism>
<accession>A0ABP1FHE0</accession>
<dbReference type="EMBL" id="CAXHTA020000002">
    <property type="protein sequence ID" value="CAL5219348.1"/>
    <property type="molecule type" value="Genomic_DNA"/>
</dbReference>
<dbReference type="Proteomes" id="UP001497392">
    <property type="component" value="Unassembled WGS sequence"/>
</dbReference>
<keyword evidence="2" id="KW-1185">Reference proteome</keyword>
<sequence>MSPGSLHASGSLLCTPVWRPPKELRRVKKHTRHRAPACTSAASTGLPFLDGLSEEQAPAIFALRREHEAFRTMRQVQKEILTTIAQRLSIHSVPTKVSDDGLAYFTTEDKQTSIALQVGEAEKIEWLVASCTALASLGGGTIRLNFFPQRWLHVPKLDIEIFYFFGKINLYANLNPRANLVLDAAYLERYYKTPGAQGYSMQDLQLESMADPETVPFESRSIDMRVLTGQTSLFYTASATPQNVMNMAEMASRTAQLWLEFAESEPSHPERALPAPDPYNQEFYSFTRKDPDNEKVATLIGQESLEKLLRLATRDSRIMCK</sequence>